<proteinExistence type="predicted"/>
<keyword evidence="2" id="KW-1185">Reference proteome</keyword>
<organism evidence="1 2">
    <name type="scientific">Polaribacter haliotis</name>
    <dbReference type="NCBI Taxonomy" id="1888915"/>
    <lineage>
        <taxon>Bacteria</taxon>
        <taxon>Pseudomonadati</taxon>
        <taxon>Bacteroidota</taxon>
        <taxon>Flavobacteriia</taxon>
        <taxon>Flavobacteriales</taxon>
        <taxon>Flavobacteriaceae</taxon>
    </lineage>
</organism>
<dbReference type="InterPro" id="IPR013321">
    <property type="entry name" value="Arc_rbn_hlx_hlx"/>
</dbReference>
<evidence type="ECO:0000313" key="1">
    <source>
        <dbReference type="EMBL" id="QOD61024.1"/>
    </source>
</evidence>
<reference evidence="1 2" key="1">
    <citation type="journal article" date="2016" name="Int. J. Syst. Evol. Microbiol.">
        <title>Polaribacter haliotis sp. nov., isolated from the gut of abalone Haliotis discus hannai.</title>
        <authorList>
            <person name="Kim Y.O."/>
            <person name="Park I.S."/>
            <person name="Park S."/>
            <person name="Nam B.H."/>
            <person name="Park J.M."/>
            <person name="Kim D.G."/>
            <person name="Yoon J.H."/>
        </authorList>
    </citation>
    <scope>NUCLEOTIDE SEQUENCE [LARGE SCALE GENOMIC DNA]</scope>
    <source>
        <strain evidence="1 2">KCTC 52418</strain>
    </source>
</reference>
<protein>
    <recommendedName>
        <fullName evidence="3">CopG family transcriptional regulator</fullName>
    </recommendedName>
</protein>
<evidence type="ECO:0008006" key="3">
    <source>
        <dbReference type="Google" id="ProtNLM"/>
    </source>
</evidence>
<evidence type="ECO:0000313" key="2">
    <source>
        <dbReference type="Proteomes" id="UP000516764"/>
    </source>
</evidence>
<dbReference type="OrthoDB" id="1448802at2"/>
<dbReference type="Gene3D" id="1.10.1220.10">
    <property type="entry name" value="Met repressor-like"/>
    <property type="match status" value="1"/>
</dbReference>
<dbReference type="GO" id="GO:0006355">
    <property type="term" value="P:regulation of DNA-templated transcription"/>
    <property type="evidence" value="ECO:0007669"/>
    <property type="project" value="InterPro"/>
</dbReference>
<name>A0A7L8AGF7_9FLAO</name>
<gene>
    <name evidence="1" type="ORF">H9I45_00880</name>
</gene>
<dbReference type="InterPro" id="IPR010985">
    <property type="entry name" value="Ribbon_hlx_hlx"/>
</dbReference>
<dbReference type="SUPFAM" id="SSF47598">
    <property type="entry name" value="Ribbon-helix-helix"/>
    <property type="match status" value="1"/>
</dbReference>
<dbReference type="EMBL" id="CP061813">
    <property type="protein sequence ID" value="QOD61024.1"/>
    <property type="molecule type" value="Genomic_DNA"/>
</dbReference>
<dbReference type="AlphaFoldDB" id="A0A7L8AGF7"/>
<sequence>MEKQNISDLINKVKSNEQNKTTQKVLPIAEKKDDVQFSFYIEKSLLKKLKQKALNNDVSIKSIIINAIENSFKAN</sequence>
<accession>A0A7L8AGF7</accession>
<dbReference type="Proteomes" id="UP000516764">
    <property type="component" value="Chromosome"/>
</dbReference>
<dbReference type="KEGG" id="phal:H9I45_00880"/>
<dbReference type="RefSeq" id="WP_088355055.1">
    <property type="nucleotide sequence ID" value="NZ_CP061813.1"/>
</dbReference>